<dbReference type="AlphaFoldDB" id="A0A0V0Z3M9"/>
<sequence length="46" mass="5648">MYKGSPFTNNIRKLEQTDRLVDMQYWLLRQLSFLHAEHCTHVDRQK</sequence>
<keyword evidence="2" id="KW-1185">Reference proteome</keyword>
<name>A0A0V0Z3M9_TRISP</name>
<evidence type="ECO:0000313" key="1">
    <source>
        <dbReference type="EMBL" id="KRY07143.1"/>
    </source>
</evidence>
<dbReference type="Proteomes" id="UP000054776">
    <property type="component" value="Unassembled WGS sequence"/>
</dbReference>
<proteinExistence type="predicted"/>
<gene>
    <name evidence="1" type="ORF">T01_12621</name>
</gene>
<protein>
    <submittedName>
        <fullName evidence="1">Uncharacterized protein</fullName>
    </submittedName>
</protein>
<evidence type="ECO:0000313" key="2">
    <source>
        <dbReference type="Proteomes" id="UP000054776"/>
    </source>
</evidence>
<reference evidence="1 2" key="1">
    <citation type="submission" date="2015-01" db="EMBL/GenBank/DDBJ databases">
        <title>Evolution of Trichinella species and genotypes.</title>
        <authorList>
            <person name="Korhonen P.K."/>
            <person name="Edoardo P."/>
            <person name="Giuseppe L.R."/>
            <person name="Gasser R.B."/>
        </authorList>
    </citation>
    <scope>NUCLEOTIDE SEQUENCE [LARGE SCALE GENOMIC DNA]</scope>
    <source>
        <strain evidence="1">ISS3</strain>
    </source>
</reference>
<dbReference type="EMBL" id="JYDH01002856">
    <property type="protein sequence ID" value="KRY07143.1"/>
    <property type="molecule type" value="Genomic_DNA"/>
</dbReference>
<accession>A0A0V0Z3M9</accession>
<dbReference type="InParanoid" id="A0A0V0Z3M9"/>
<organism evidence="1 2">
    <name type="scientific">Trichinella spiralis</name>
    <name type="common">Trichina worm</name>
    <dbReference type="NCBI Taxonomy" id="6334"/>
    <lineage>
        <taxon>Eukaryota</taxon>
        <taxon>Metazoa</taxon>
        <taxon>Ecdysozoa</taxon>
        <taxon>Nematoda</taxon>
        <taxon>Enoplea</taxon>
        <taxon>Dorylaimia</taxon>
        <taxon>Trichinellida</taxon>
        <taxon>Trichinellidae</taxon>
        <taxon>Trichinella</taxon>
    </lineage>
</organism>
<comment type="caution">
    <text evidence="1">The sequence shown here is derived from an EMBL/GenBank/DDBJ whole genome shotgun (WGS) entry which is preliminary data.</text>
</comment>